<dbReference type="EMBL" id="CAXLJM020000114">
    <property type="protein sequence ID" value="CAL8137107.1"/>
    <property type="molecule type" value="Genomic_DNA"/>
</dbReference>
<name>A0ABP1RWA7_9HEXA</name>
<accession>A0ABP1RWA7</accession>
<keyword evidence="2" id="KW-1185">Reference proteome</keyword>
<evidence type="ECO:0000313" key="2">
    <source>
        <dbReference type="Proteomes" id="UP001642540"/>
    </source>
</evidence>
<organism evidence="1 2">
    <name type="scientific">Orchesella dallaii</name>
    <dbReference type="NCBI Taxonomy" id="48710"/>
    <lineage>
        <taxon>Eukaryota</taxon>
        <taxon>Metazoa</taxon>
        <taxon>Ecdysozoa</taxon>
        <taxon>Arthropoda</taxon>
        <taxon>Hexapoda</taxon>
        <taxon>Collembola</taxon>
        <taxon>Entomobryomorpha</taxon>
        <taxon>Entomobryoidea</taxon>
        <taxon>Orchesellidae</taxon>
        <taxon>Orchesellinae</taxon>
        <taxon>Orchesella</taxon>
    </lineage>
</organism>
<protein>
    <submittedName>
        <fullName evidence="1">Uncharacterized protein</fullName>
    </submittedName>
</protein>
<comment type="caution">
    <text evidence="1">The sequence shown here is derived from an EMBL/GenBank/DDBJ whole genome shotgun (WGS) entry which is preliminary data.</text>
</comment>
<sequence>MLEKLGNASSVKVFSSSIMGLVRFSSFNRILFALFLLPLFLPRNPRNVNGSGLMMLANGDESAEKKLLAIFISDIKKLLTHNQDFYNTYGHKDTKVDLAFDEAKLAAEIISLHPELFRSRIQRINEAIREASEIKTEDEDVTADGV</sequence>
<evidence type="ECO:0000313" key="1">
    <source>
        <dbReference type="EMBL" id="CAL8137107.1"/>
    </source>
</evidence>
<reference evidence="1 2" key="1">
    <citation type="submission" date="2024-08" db="EMBL/GenBank/DDBJ databases">
        <authorList>
            <person name="Cucini C."/>
            <person name="Frati F."/>
        </authorList>
    </citation>
    <scope>NUCLEOTIDE SEQUENCE [LARGE SCALE GENOMIC DNA]</scope>
</reference>
<gene>
    <name evidence="1" type="ORF">ODALV1_LOCUS26770</name>
</gene>
<dbReference type="Proteomes" id="UP001642540">
    <property type="component" value="Unassembled WGS sequence"/>
</dbReference>
<proteinExistence type="predicted"/>